<gene>
    <name evidence="1" type="ORF">CB4_00022</name>
</gene>
<organism evidence="1 2">
    <name type="scientific">Aneurinibacillus soli</name>
    <dbReference type="NCBI Taxonomy" id="1500254"/>
    <lineage>
        <taxon>Bacteria</taxon>
        <taxon>Bacillati</taxon>
        <taxon>Bacillota</taxon>
        <taxon>Bacilli</taxon>
        <taxon>Bacillales</taxon>
        <taxon>Paenibacillaceae</taxon>
        <taxon>Aneurinibacillus group</taxon>
        <taxon>Aneurinibacillus</taxon>
    </lineage>
</organism>
<evidence type="ECO:0000313" key="1">
    <source>
        <dbReference type="EMBL" id="BAU25971.1"/>
    </source>
</evidence>
<proteinExistence type="predicted"/>
<dbReference type="Proteomes" id="UP000217696">
    <property type="component" value="Chromosome"/>
</dbReference>
<dbReference type="EMBL" id="AP017312">
    <property type="protein sequence ID" value="BAU25971.1"/>
    <property type="molecule type" value="Genomic_DNA"/>
</dbReference>
<name>A0A0U5C354_9BACL</name>
<dbReference type="KEGG" id="asoc:CB4_00022"/>
<dbReference type="RefSeq" id="WP_096463062.1">
    <property type="nucleotide sequence ID" value="NZ_AP017312.1"/>
</dbReference>
<evidence type="ECO:0000313" key="2">
    <source>
        <dbReference type="Proteomes" id="UP000217696"/>
    </source>
</evidence>
<keyword evidence="2" id="KW-1185">Reference proteome</keyword>
<sequence>MNLFRSGNQIFIQVKLQPKQGLAELLSTALEEIKEQNQKYDVEIIQVVKETKQKYTLIMNLRSKYGKGRHMR</sequence>
<protein>
    <submittedName>
        <fullName evidence="1">Uncharacterized protein</fullName>
    </submittedName>
</protein>
<accession>A0A0U5C354</accession>
<reference evidence="1 2" key="1">
    <citation type="submission" date="2015-12" db="EMBL/GenBank/DDBJ databases">
        <title>Genome sequence of Aneurinibacillus soli.</title>
        <authorList>
            <person name="Lee J.S."/>
            <person name="Lee K.C."/>
            <person name="Kim K.K."/>
            <person name="Lee B.W."/>
        </authorList>
    </citation>
    <scope>NUCLEOTIDE SEQUENCE [LARGE SCALE GENOMIC DNA]</scope>
    <source>
        <strain evidence="1 2">CB4</strain>
    </source>
</reference>
<dbReference type="AlphaFoldDB" id="A0A0U5C354"/>